<keyword evidence="1" id="KW-1133">Transmembrane helix</keyword>
<dbReference type="Proteomes" id="UP001611450">
    <property type="component" value="Unassembled WGS sequence"/>
</dbReference>
<feature type="transmembrane region" description="Helical" evidence="1">
    <location>
        <begin position="9"/>
        <end position="32"/>
    </location>
</feature>
<accession>A0ABW7WCF0</accession>
<evidence type="ECO:0000313" key="3">
    <source>
        <dbReference type="EMBL" id="MFI2319477.1"/>
    </source>
</evidence>
<dbReference type="RefSeq" id="WP_396945742.1">
    <property type="nucleotide sequence ID" value="NZ_JBIRXV010000001.1"/>
</dbReference>
<gene>
    <name evidence="3" type="ORF">ACH47G_03245</name>
</gene>
<dbReference type="Pfam" id="PF03435">
    <property type="entry name" value="Sacchrp_dh_NADP"/>
    <property type="match status" value="1"/>
</dbReference>
<keyword evidence="1" id="KW-0472">Membrane</keyword>
<dbReference type="PANTHER" id="PTHR43796:SF2">
    <property type="entry name" value="CARBOXYNORSPERMIDINE SYNTHASE"/>
    <property type="match status" value="1"/>
</dbReference>
<dbReference type="SUPFAM" id="SSF51735">
    <property type="entry name" value="NAD(P)-binding Rossmann-fold domains"/>
    <property type="match status" value="1"/>
</dbReference>
<organism evidence="3 4">
    <name type="scientific">Nocardia beijingensis</name>
    <dbReference type="NCBI Taxonomy" id="95162"/>
    <lineage>
        <taxon>Bacteria</taxon>
        <taxon>Bacillati</taxon>
        <taxon>Actinomycetota</taxon>
        <taxon>Actinomycetes</taxon>
        <taxon>Mycobacteriales</taxon>
        <taxon>Nocardiaceae</taxon>
        <taxon>Nocardia</taxon>
    </lineage>
</organism>
<evidence type="ECO:0000313" key="4">
    <source>
        <dbReference type="Proteomes" id="UP001611450"/>
    </source>
</evidence>
<evidence type="ECO:0000256" key="1">
    <source>
        <dbReference type="SAM" id="Phobius"/>
    </source>
</evidence>
<dbReference type="InterPro" id="IPR036291">
    <property type="entry name" value="NAD(P)-bd_dom_sf"/>
</dbReference>
<dbReference type="EMBL" id="JBIRXV010000001">
    <property type="protein sequence ID" value="MFI2319477.1"/>
    <property type="molecule type" value="Genomic_DNA"/>
</dbReference>
<name>A0ABW7WCF0_9NOCA</name>
<sequence length="390" mass="41139">MRAQSLKGLFTMVSVGIVGVGQMGGAALGILLEQLPHAQFVAMDRSPEALRRAETFDPARVQGRIAEATAETIDLSGIDLVLNMSGPFFAGSDSLAQAALQAGTTYIDIGDDLEATETVLAMDADAKRAGIALITGAGWSPGVSNWCAARLLDEFPTSDGIQVVWATHERDPGGLAPLRHMLHMAVSPCPIWRDGEWVWSAGFVPETAADFTFPEPLGQIQAYDTAHPEPRTLARHFPQLRNASCKGSLRPGWANAAFSTLGRIGFGYTDVTVDVGGNEVEPAEFLWKMLWARHSASASAKSGEPLTALMVQALNGARVQGALALLDDAPMSRGTGLGAAVAALAALQSPPPPGAWGPEVFDWQFALAEFERIGRSLGGFGPGIRNLAAV</sequence>
<dbReference type="Gene3D" id="3.40.50.720">
    <property type="entry name" value="NAD(P)-binding Rossmann-like Domain"/>
    <property type="match status" value="1"/>
</dbReference>
<dbReference type="PANTHER" id="PTHR43796">
    <property type="entry name" value="CARBOXYNORSPERMIDINE SYNTHASE"/>
    <property type="match status" value="1"/>
</dbReference>
<keyword evidence="1" id="KW-0812">Transmembrane</keyword>
<dbReference type="Gene3D" id="3.30.360.10">
    <property type="entry name" value="Dihydrodipicolinate Reductase, domain 2"/>
    <property type="match status" value="1"/>
</dbReference>
<keyword evidence="4" id="KW-1185">Reference proteome</keyword>
<proteinExistence type="predicted"/>
<reference evidence="3 4" key="1">
    <citation type="submission" date="2024-10" db="EMBL/GenBank/DDBJ databases">
        <title>The Natural Products Discovery Center: Release of the First 8490 Sequenced Strains for Exploring Actinobacteria Biosynthetic Diversity.</title>
        <authorList>
            <person name="Kalkreuter E."/>
            <person name="Kautsar S.A."/>
            <person name="Yang D."/>
            <person name="Bader C.D."/>
            <person name="Teijaro C.N."/>
            <person name="Fluegel L."/>
            <person name="Davis C.M."/>
            <person name="Simpson J.R."/>
            <person name="Lauterbach L."/>
            <person name="Steele A.D."/>
            <person name="Gui C."/>
            <person name="Meng S."/>
            <person name="Li G."/>
            <person name="Viehrig K."/>
            <person name="Ye F."/>
            <person name="Su P."/>
            <person name="Kiefer A.F."/>
            <person name="Nichols A."/>
            <person name="Cepeda A.J."/>
            <person name="Yan W."/>
            <person name="Fan B."/>
            <person name="Jiang Y."/>
            <person name="Adhikari A."/>
            <person name="Zheng C.-J."/>
            <person name="Schuster L."/>
            <person name="Cowan T.M."/>
            <person name="Smanski M.J."/>
            <person name="Chevrette M.G."/>
            <person name="De Carvalho L.P.S."/>
            <person name="Shen B."/>
        </authorList>
    </citation>
    <scope>NUCLEOTIDE SEQUENCE [LARGE SCALE GENOMIC DNA]</scope>
    <source>
        <strain evidence="3 4">NPDC019626</strain>
    </source>
</reference>
<protein>
    <submittedName>
        <fullName evidence="3">Saccharopine dehydrogenase family protein</fullName>
    </submittedName>
</protein>
<feature type="domain" description="Saccharopine dehydrogenase NADP binding" evidence="2">
    <location>
        <begin position="15"/>
        <end position="133"/>
    </location>
</feature>
<dbReference type="InterPro" id="IPR005097">
    <property type="entry name" value="Sacchrp_dh_NADP-bd"/>
</dbReference>
<comment type="caution">
    <text evidence="3">The sequence shown here is derived from an EMBL/GenBank/DDBJ whole genome shotgun (WGS) entry which is preliminary data.</text>
</comment>
<evidence type="ECO:0000259" key="2">
    <source>
        <dbReference type="Pfam" id="PF03435"/>
    </source>
</evidence>